<dbReference type="InterPro" id="IPR036866">
    <property type="entry name" value="RibonucZ/Hydroxyglut_hydro"/>
</dbReference>
<name>A0ABU8TRJ1_9HYPH</name>
<proteinExistence type="predicted"/>
<reference evidence="3 4" key="1">
    <citation type="submission" date="2024-02" db="EMBL/GenBank/DDBJ databases">
        <title>Roseibium algae sp. nov., isolated from marine alga (Grateloupia sp.), showing potential in myo-inositol conversion.</title>
        <authorList>
            <person name="Wang Y."/>
        </authorList>
    </citation>
    <scope>NUCLEOTIDE SEQUENCE [LARGE SCALE GENOMIC DNA]</scope>
    <source>
        <strain evidence="3 4">H3510</strain>
    </source>
</reference>
<dbReference type="PANTHER" id="PTHR43084:SF1">
    <property type="entry name" value="PERSULFIDE DIOXYGENASE ETHE1, MITOCHONDRIAL"/>
    <property type="match status" value="1"/>
</dbReference>
<dbReference type="Proteomes" id="UP001385499">
    <property type="component" value="Unassembled WGS sequence"/>
</dbReference>
<dbReference type="PANTHER" id="PTHR43084">
    <property type="entry name" value="PERSULFIDE DIOXYGENASE ETHE1"/>
    <property type="match status" value="1"/>
</dbReference>
<dbReference type="EMBL" id="JBAKIA010000026">
    <property type="protein sequence ID" value="MEJ8476762.1"/>
    <property type="molecule type" value="Genomic_DNA"/>
</dbReference>
<dbReference type="InterPro" id="IPR044528">
    <property type="entry name" value="POD-like_MBL-fold"/>
</dbReference>
<evidence type="ECO:0000313" key="4">
    <source>
        <dbReference type="Proteomes" id="UP001385499"/>
    </source>
</evidence>
<sequence length="297" mass="32478">MPATLFPVDLSIKPNVTAFFDAATNTISYVVADPASKACAVIDCVMDMDYAAGRITYDHADRMIDFITQQGLTLEWLIETHVHADHLSAAPYIQGKLGGKLGIGEKITVIQDTFGKVFNEGTEFQRDGSQFDQLFADGDSYDIGNLKAFTIYTPGHTPACMVHVIGNAAFVGDTLFMPDGGSARADFPGGDAGVLYDSIQKVLSLPDEMRLFMCHDYGPNGRDIKWETTVGDEKAHNIHIGGGKTRDEFVKFRTERDAQLAMPKLIIPSLQINMRAGKLPPEDDSGKRFLKVPLNGL</sequence>
<dbReference type="SMART" id="SM00849">
    <property type="entry name" value="Lactamase_B"/>
    <property type="match status" value="1"/>
</dbReference>
<dbReference type="Gene3D" id="3.60.15.10">
    <property type="entry name" value="Ribonuclease Z/Hydroxyacylglutathione hydrolase-like"/>
    <property type="match status" value="1"/>
</dbReference>
<comment type="caution">
    <text evidence="3">The sequence shown here is derived from an EMBL/GenBank/DDBJ whole genome shotgun (WGS) entry which is preliminary data.</text>
</comment>
<feature type="domain" description="Metallo-beta-lactamase" evidence="2">
    <location>
        <begin position="25"/>
        <end position="215"/>
    </location>
</feature>
<accession>A0ABU8TRJ1</accession>
<gene>
    <name evidence="3" type="ORF">V6575_21995</name>
</gene>
<keyword evidence="1" id="KW-0479">Metal-binding</keyword>
<evidence type="ECO:0000313" key="3">
    <source>
        <dbReference type="EMBL" id="MEJ8476762.1"/>
    </source>
</evidence>
<protein>
    <submittedName>
        <fullName evidence="3">MBL fold metallo-hydrolase</fullName>
    </submittedName>
</protein>
<dbReference type="SUPFAM" id="SSF56281">
    <property type="entry name" value="Metallo-hydrolase/oxidoreductase"/>
    <property type="match status" value="1"/>
</dbReference>
<evidence type="ECO:0000256" key="1">
    <source>
        <dbReference type="ARBA" id="ARBA00022723"/>
    </source>
</evidence>
<dbReference type="CDD" id="cd07724">
    <property type="entry name" value="POD-like_MBL-fold"/>
    <property type="match status" value="1"/>
</dbReference>
<keyword evidence="4" id="KW-1185">Reference proteome</keyword>
<dbReference type="InterPro" id="IPR051682">
    <property type="entry name" value="Mito_Persulfide_Diox"/>
</dbReference>
<dbReference type="RefSeq" id="WP_340277520.1">
    <property type="nucleotide sequence ID" value="NZ_JBAKIA010000026.1"/>
</dbReference>
<dbReference type="InterPro" id="IPR001279">
    <property type="entry name" value="Metallo-B-lactamas"/>
</dbReference>
<organism evidence="3 4">
    <name type="scientific">Roseibium algae</name>
    <dbReference type="NCBI Taxonomy" id="3123038"/>
    <lineage>
        <taxon>Bacteria</taxon>
        <taxon>Pseudomonadati</taxon>
        <taxon>Pseudomonadota</taxon>
        <taxon>Alphaproteobacteria</taxon>
        <taxon>Hyphomicrobiales</taxon>
        <taxon>Stappiaceae</taxon>
        <taxon>Roseibium</taxon>
    </lineage>
</organism>
<evidence type="ECO:0000259" key="2">
    <source>
        <dbReference type="SMART" id="SM00849"/>
    </source>
</evidence>
<dbReference type="Pfam" id="PF00753">
    <property type="entry name" value="Lactamase_B"/>
    <property type="match status" value="1"/>
</dbReference>